<dbReference type="EMBL" id="MTEJ01000032">
    <property type="protein sequence ID" value="OQX14272.1"/>
    <property type="molecule type" value="Genomic_DNA"/>
</dbReference>
<dbReference type="CDD" id="cd04496">
    <property type="entry name" value="SSB_OBF"/>
    <property type="match status" value="1"/>
</dbReference>
<sequence length="168" mass="17943">MANGINKVILVGTVGRDPEMKYMPSGDAIANISVATSESWKDKNTGEKKEATEWHNVTFYRGLAKVVGDYVRKGQLLYVEGSLKTRSWEKDGQKHYRTEVNATDMKMLGGRPGGGMGSGNYDDSSAPSPRSSNQGAGNGGGYGGNAPSAPADNAPSRGFEDFDDDIPF</sequence>
<reference evidence="5 6" key="1">
    <citation type="submission" date="2017-01" db="EMBL/GenBank/DDBJ databases">
        <title>Novel large sulfur bacteria in the metagenomes of groundwater-fed chemosynthetic microbial mats in the Lake Huron basin.</title>
        <authorList>
            <person name="Sharrar A.M."/>
            <person name="Flood B.E."/>
            <person name="Bailey J.V."/>
            <person name="Jones D.S."/>
            <person name="Biddanda B."/>
            <person name="Ruberg S.A."/>
            <person name="Marcus D.N."/>
            <person name="Dick G.J."/>
        </authorList>
    </citation>
    <scope>NUCLEOTIDE SEQUENCE [LARGE SCALE GENOMIC DNA]</scope>
    <source>
        <strain evidence="5">A8</strain>
    </source>
</reference>
<dbReference type="PANTHER" id="PTHR10302">
    <property type="entry name" value="SINGLE-STRANDED DNA-BINDING PROTEIN"/>
    <property type="match status" value="1"/>
</dbReference>
<evidence type="ECO:0000256" key="3">
    <source>
        <dbReference type="RuleBase" id="RU000524"/>
    </source>
</evidence>
<evidence type="ECO:0000256" key="2">
    <source>
        <dbReference type="HAMAP-Rule" id="MF_00984"/>
    </source>
</evidence>
<feature type="compositionally biased region" description="Low complexity" evidence="4">
    <location>
        <begin position="145"/>
        <end position="156"/>
    </location>
</feature>
<dbReference type="InterPro" id="IPR000424">
    <property type="entry name" value="Primosome_PriB/ssb"/>
</dbReference>
<dbReference type="GO" id="GO:0006310">
    <property type="term" value="P:DNA recombination"/>
    <property type="evidence" value="ECO:0007669"/>
    <property type="project" value="UniProtKB-UniRule"/>
</dbReference>
<protein>
    <recommendedName>
        <fullName evidence="2 3">Single-stranded DNA-binding protein</fullName>
        <shortName evidence="2">SSB</shortName>
    </recommendedName>
</protein>
<gene>
    <name evidence="5" type="ORF">BWK73_09975</name>
</gene>
<dbReference type="GO" id="GO:0003697">
    <property type="term" value="F:single-stranded DNA binding"/>
    <property type="evidence" value="ECO:0007669"/>
    <property type="project" value="UniProtKB-UniRule"/>
</dbReference>
<dbReference type="AlphaFoldDB" id="A0A1Y1QV76"/>
<dbReference type="GO" id="GO:0006260">
    <property type="term" value="P:DNA replication"/>
    <property type="evidence" value="ECO:0007669"/>
    <property type="project" value="UniProtKB-UniRule"/>
</dbReference>
<evidence type="ECO:0000256" key="1">
    <source>
        <dbReference type="ARBA" id="ARBA00023125"/>
    </source>
</evidence>
<feature type="compositionally biased region" description="Polar residues" evidence="4">
    <location>
        <begin position="121"/>
        <end position="130"/>
    </location>
</feature>
<organism evidence="5 6">
    <name type="scientific">Thiothrix lacustris</name>
    <dbReference type="NCBI Taxonomy" id="525917"/>
    <lineage>
        <taxon>Bacteria</taxon>
        <taxon>Pseudomonadati</taxon>
        <taxon>Pseudomonadota</taxon>
        <taxon>Gammaproteobacteria</taxon>
        <taxon>Thiotrichales</taxon>
        <taxon>Thiotrichaceae</taxon>
        <taxon>Thiothrix</taxon>
    </lineage>
</organism>
<comment type="caution">
    <text evidence="5">The sequence shown here is derived from an EMBL/GenBank/DDBJ whole genome shotgun (WGS) entry which is preliminary data.</text>
</comment>
<keyword evidence="2" id="KW-0227">DNA damage</keyword>
<comment type="function">
    <text evidence="2">Plays an important role in DNA replication, recombination and repair. Binds to ssDNA and to an array of partner proteins to recruit them to their sites of action during DNA metabolism.</text>
</comment>
<dbReference type="InterPro" id="IPR011344">
    <property type="entry name" value="ssDNA-bd"/>
</dbReference>
<comment type="caution">
    <text evidence="2">Lacks conserved residue(s) required for the propagation of feature annotation.</text>
</comment>
<proteinExistence type="inferred from homology"/>
<dbReference type="PANTHER" id="PTHR10302:SF27">
    <property type="entry name" value="SINGLE-STRANDED DNA-BINDING PROTEIN"/>
    <property type="match status" value="1"/>
</dbReference>
<evidence type="ECO:0000313" key="6">
    <source>
        <dbReference type="Proteomes" id="UP000192491"/>
    </source>
</evidence>
<dbReference type="InterPro" id="IPR012340">
    <property type="entry name" value="NA-bd_OB-fold"/>
</dbReference>
<dbReference type="PROSITE" id="PS50935">
    <property type="entry name" value="SSB"/>
    <property type="match status" value="1"/>
</dbReference>
<evidence type="ECO:0000256" key="4">
    <source>
        <dbReference type="SAM" id="MobiDB-lite"/>
    </source>
</evidence>
<feature type="compositionally biased region" description="Basic and acidic residues" evidence="4">
    <location>
        <begin position="89"/>
        <end position="98"/>
    </location>
</feature>
<name>A0A1Y1QV76_9GAMM</name>
<dbReference type="NCBIfam" id="TIGR00621">
    <property type="entry name" value="ssb"/>
    <property type="match status" value="1"/>
</dbReference>
<dbReference type="HAMAP" id="MF_00984">
    <property type="entry name" value="SSB"/>
    <property type="match status" value="1"/>
</dbReference>
<dbReference type="GO" id="GO:0009295">
    <property type="term" value="C:nucleoid"/>
    <property type="evidence" value="ECO:0007669"/>
    <property type="project" value="TreeGrafter"/>
</dbReference>
<keyword evidence="2" id="KW-0235">DNA replication</keyword>
<accession>A0A1Y1QV76</accession>
<dbReference type="GO" id="GO:0006281">
    <property type="term" value="P:DNA repair"/>
    <property type="evidence" value="ECO:0007669"/>
    <property type="project" value="UniProtKB-UniRule"/>
</dbReference>
<keyword evidence="2" id="KW-0234">DNA repair</keyword>
<feature type="short sequence motif" description="Important for interaction with partner proteins" evidence="2">
    <location>
        <begin position="163"/>
        <end position="168"/>
    </location>
</feature>
<dbReference type="Proteomes" id="UP000192491">
    <property type="component" value="Unassembled WGS sequence"/>
</dbReference>
<comment type="subunit">
    <text evidence="2">Homotetramer.</text>
</comment>
<dbReference type="SUPFAM" id="SSF50249">
    <property type="entry name" value="Nucleic acid-binding proteins"/>
    <property type="match status" value="1"/>
</dbReference>
<keyword evidence="2" id="KW-0233">DNA recombination</keyword>
<dbReference type="Pfam" id="PF00436">
    <property type="entry name" value="SSB"/>
    <property type="match status" value="1"/>
</dbReference>
<dbReference type="Gene3D" id="2.40.50.140">
    <property type="entry name" value="Nucleic acid-binding proteins"/>
    <property type="match status" value="1"/>
</dbReference>
<evidence type="ECO:0000313" key="5">
    <source>
        <dbReference type="EMBL" id="OQX14272.1"/>
    </source>
</evidence>
<keyword evidence="1 2" id="KW-0238">DNA-binding</keyword>
<feature type="region of interest" description="Disordered" evidence="4">
    <location>
        <begin position="89"/>
        <end position="168"/>
    </location>
</feature>